<dbReference type="Proteomes" id="UP000287651">
    <property type="component" value="Unassembled WGS sequence"/>
</dbReference>
<feature type="domain" description="OTU" evidence="2">
    <location>
        <begin position="119"/>
        <end position="143"/>
    </location>
</feature>
<dbReference type="EMBL" id="AMZH03010123">
    <property type="protein sequence ID" value="RRT55365.1"/>
    <property type="molecule type" value="Genomic_DNA"/>
</dbReference>
<sequence>MHRSTSTTRVSEEFSMNTAAQAMGGAIVNKGGGTYYHDDHYHHHHSLPTYDPQSDAAKKEASRAKVAENMVHVIPFVLVLCTIILWFFSHPSGNLSYVKKHGMQADISELCAQLDALGLKIIQVTADGNCFFRFVEILFGMDR</sequence>
<dbReference type="InterPro" id="IPR003323">
    <property type="entry name" value="OTU_dom"/>
</dbReference>
<evidence type="ECO:0000259" key="2">
    <source>
        <dbReference type="PROSITE" id="PS50802"/>
    </source>
</evidence>
<keyword evidence="1" id="KW-1133">Transmembrane helix</keyword>
<dbReference type="PROSITE" id="PS50802">
    <property type="entry name" value="OTU"/>
    <property type="match status" value="1"/>
</dbReference>
<dbReference type="PANTHER" id="PTHR34189:SF4">
    <property type="entry name" value="TRANSMEMBRANE PROTEIN"/>
    <property type="match status" value="1"/>
</dbReference>
<reference evidence="3 4" key="1">
    <citation type="journal article" date="2014" name="Agronomy (Basel)">
        <title>A Draft Genome Sequence for Ensete ventricosum, the Drought-Tolerant Tree Against Hunger.</title>
        <authorList>
            <person name="Harrison J."/>
            <person name="Moore K.A."/>
            <person name="Paszkiewicz K."/>
            <person name="Jones T."/>
            <person name="Grant M."/>
            <person name="Ambacheew D."/>
            <person name="Muzemil S."/>
            <person name="Studholme D.J."/>
        </authorList>
    </citation>
    <scope>NUCLEOTIDE SEQUENCE [LARGE SCALE GENOMIC DNA]</scope>
</reference>
<gene>
    <name evidence="3" type="ORF">B296_00016361</name>
</gene>
<evidence type="ECO:0000313" key="3">
    <source>
        <dbReference type="EMBL" id="RRT55365.1"/>
    </source>
</evidence>
<dbReference type="AlphaFoldDB" id="A0A426YUH9"/>
<evidence type="ECO:0000313" key="4">
    <source>
        <dbReference type="Proteomes" id="UP000287651"/>
    </source>
</evidence>
<organism evidence="3 4">
    <name type="scientific">Ensete ventricosum</name>
    <name type="common">Abyssinian banana</name>
    <name type="synonym">Musa ensete</name>
    <dbReference type="NCBI Taxonomy" id="4639"/>
    <lineage>
        <taxon>Eukaryota</taxon>
        <taxon>Viridiplantae</taxon>
        <taxon>Streptophyta</taxon>
        <taxon>Embryophyta</taxon>
        <taxon>Tracheophyta</taxon>
        <taxon>Spermatophyta</taxon>
        <taxon>Magnoliopsida</taxon>
        <taxon>Liliopsida</taxon>
        <taxon>Zingiberales</taxon>
        <taxon>Musaceae</taxon>
        <taxon>Ensete</taxon>
    </lineage>
</organism>
<proteinExistence type="predicted"/>
<name>A0A426YUH9_ENSVE</name>
<accession>A0A426YUH9</accession>
<dbReference type="PANTHER" id="PTHR34189">
    <property type="entry name" value="TRANSMEMBRANE PROTEIN"/>
    <property type="match status" value="1"/>
</dbReference>
<keyword evidence="1" id="KW-0472">Membrane</keyword>
<comment type="caution">
    <text evidence="3">The sequence shown here is derived from an EMBL/GenBank/DDBJ whole genome shotgun (WGS) entry which is preliminary data.</text>
</comment>
<protein>
    <recommendedName>
        <fullName evidence="2">OTU domain-containing protein</fullName>
    </recommendedName>
</protein>
<evidence type="ECO:0000256" key="1">
    <source>
        <dbReference type="SAM" id="Phobius"/>
    </source>
</evidence>
<feature type="transmembrane region" description="Helical" evidence="1">
    <location>
        <begin position="69"/>
        <end position="88"/>
    </location>
</feature>
<keyword evidence="1" id="KW-0812">Transmembrane</keyword>